<protein>
    <submittedName>
        <fullName evidence="2">FHA domain-containing protein</fullName>
    </submittedName>
</protein>
<sequence>MAYLGLIIDDVIVNKFPLDSGVLTIGRSPQNDVPIEDNAVSSFHAQIIREEDPYLEGQVQYMLEDLKSTNATKVNGLAIDHHKLINGDLIQIGYSSFRFVDKSQVNLERTAVIVND</sequence>
<dbReference type="KEGG" id="plei:Q9312_11230"/>
<dbReference type="Pfam" id="PF00498">
    <property type="entry name" value="FHA"/>
    <property type="match status" value="1"/>
</dbReference>
<evidence type="ECO:0000259" key="1">
    <source>
        <dbReference type="PROSITE" id="PS50006"/>
    </source>
</evidence>
<dbReference type="RefSeq" id="WP_309200941.1">
    <property type="nucleotide sequence ID" value="NZ_CP133548.1"/>
</dbReference>
<name>A0AA51RQH9_9GAMM</name>
<gene>
    <name evidence="2" type="ORF">Q9312_11230</name>
</gene>
<dbReference type="PROSITE" id="PS50006">
    <property type="entry name" value="FHA_DOMAIN"/>
    <property type="match status" value="1"/>
</dbReference>
<evidence type="ECO:0000313" key="2">
    <source>
        <dbReference type="EMBL" id="WMS85788.1"/>
    </source>
</evidence>
<dbReference type="InterPro" id="IPR050923">
    <property type="entry name" value="Cell_Proc_Reg/RNA_Proc"/>
</dbReference>
<dbReference type="CDD" id="cd00060">
    <property type="entry name" value="FHA"/>
    <property type="match status" value="1"/>
</dbReference>
<proteinExistence type="predicted"/>
<keyword evidence="3" id="KW-1185">Reference proteome</keyword>
<feature type="domain" description="FHA" evidence="1">
    <location>
        <begin position="23"/>
        <end position="79"/>
    </location>
</feature>
<accession>A0AA51RQH9</accession>
<evidence type="ECO:0000313" key="3">
    <source>
        <dbReference type="Proteomes" id="UP001239782"/>
    </source>
</evidence>
<dbReference type="EMBL" id="CP133548">
    <property type="protein sequence ID" value="WMS85788.1"/>
    <property type="molecule type" value="Genomic_DNA"/>
</dbReference>
<dbReference type="InterPro" id="IPR000253">
    <property type="entry name" value="FHA_dom"/>
</dbReference>
<dbReference type="AlphaFoldDB" id="A0AA51RQH9"/>
<reference evidence="2 3" key="1">
    <citation type="submission" date="2023-08" db="EMBL/GenBank/DDBJ databases">
        <title>Pleionea litopenaei sp. nov., isolated from stomach of juvenile Litopenaeus vannamei.</title>
        <authorList>
            <person name="Rho A.M."/>
            <person name="Hwang C.Y."/>
        </authorList>
    </citation>
    <scope>NUCLEOTIDE SEQUENCE [LARGE SCALE GENOMIC DNA]</scope>
    <source>
        <strain evidence="2 3">HL-JVS1</strain>
    </source>
</reference>
<dbReference type="PANTHER" id="PTHR23308">
    <property type="entry name" value="NUCLEAR INHIBITOR OF PROTEIN PHOSPHATASE-1"/>
    <property type="match status" value="1"/>
</dbReference>
<organism evidence="2 3">
    <name type="scientific">Pleionea litopenaei</name>
    <dbReference type="NCBI Taxonomy" id="3070815"/>
    <lineage>
        <taxon>Bacteria</taxon>
        <taxon>Pseudomonadati</taxon>
        <taxon>Pseudomonadota</taxon>
        <taxon>Gammaproteobacteria</taxon>
        <taxon>Oceanospirillales</taxon>
        <taxon>Pleioneaceae</taxon>
        <taxon>Pleionea</taxon>
    </lineage>
</organism>
<dbReference type="Proteomes" id="UP001239782">
    <property type="component" value="Chromosome"/>
</dbReference>
<dbReference type="SUPFAM" id="SSF49879">
    <property type="entry name" value="SMAD/FHA domain"/>
    <property type="match status" value="1"/>
</dbReference>
<dbReference type="Gene3D" id="2.60.200.20">
    <property type="match status" value="1"/>
</dbReference>
<dbReference type="SMART" id="SM00240">
    <property type="entry name" value="FHA"/>
    <property type="match status" value="1"/>
</dbReference>
<dbReference type="InterPro" id="IPR008984">
    <property type="entry name" value="SMAD_FHA_dom_sf"/>
</dbReference>